<dbReference type="Pfam" id="PF13185">
    <property type="entry name" value="GAF_2"/>
    <property type="match status" value="1"/>
</dbReference>
<dbReference type="AlphaFoldDB" id="A0A853H5Q7"/>
<dbReference type="InterPro" id="IPR042070">
    <property type="entry name" value="PucR_C-HTH_sf"/>
</dbReference>
<accession>A0A853H5Q7</accession>
<gene>
    <name evidence="2" type="ORF">H0A62_09630</name>
</gene>
<comment type="caution">
    <text evidence="2">The sequence shown here is derived from an EMBL/GenBank/DDBJ whole genome shotgun (WGS) entry which is preliminary data.</text>
</comment>
<dbReference type="Pfam" id="PF13556">
    <property type="entry name" value="HTH_30"/>
    <property type="match status" value="1"/>
</dbReference>
<feature type="domain" description="GAF" evidence="1">
    <location>
        <begin position="93"/>
        <end position="244"/>
    </location>
</feature>
<dbReference type="Gene3D" id="1.10.10.2840">
    <property type="entry name" value="PucR C-terminal helix-turn-helix domain"/>
    <property type="match status" value="1"/>
</dbReference>
<evidence type="ECO:0000313" key="2">
    <source>
        <dbReference type="EMBL" id="NYT85863.1"/>
    </source>
</evidence>
<reference evidence="2 3" key="1">
    <citation type="submission" date="2020-07" db="EMBL/GenBank/DDBJ databases">
        <title>Taxonomic revisions and descriptions of new bacterial species based on genomic comparisons in the high-G+C-content subgroup of the family Alcaligenaceae.</title>
        <authorList>
            <person name="Szabo A."/>
            <person name="Felfoldi T."/>
        </authorList>
    </citation>
    <scope>NUCLEOTIDE SEQUENCE [LARGE SCALE GENOMIC DNA]</scope>
    <source>
        <strain evidence="2 3">DSM 25667</strain>
    </source>
</reference>
<keyword evidence="3" id="KW-1185">Reference proteome</keyword>
<dbReference type="InterPro" id="IPR029016">
    <property type="entry name" value="GAF-like_dom_sf"/>
</dbReference>
<dbReference type="InterPro" id="IPR051448">
    <property type="entry name" value="CdaR-like_regulators"/>
</dbReference>
<dbReference type="EMBL" id="JACCEV010000002">
    <property type="protein sequence ID" value="NYT85863.1"/>
    <property type="molecule type" value="Genomic_DNA"/>
</dbReference>
<dbReference type="PANTHER" id="PTHR33744">
    <property type="entry name" value="CARBOHYDRATE DIACID REGULATOR"/>
    <property type="match status" value="1"/>
</dbReference>
<dbReference type="RefSeq" id="WP_167667382.1">
    <property type="nucleotide sequence ID" value="NZ_JACCEV010000002.1"/>
</dbReference>
<name>A0A853H5Q7_9BURK</name>
<evidence type="ECO:0000313" key="3">
    <source>
        <dbReference type="Proteomes" id="UP000554144"/>
    </source>
</evidence>
<sequence>MELRQARVSPCEAGSEAIEVTILRLLNQDAQRQDLIRLLDEVRAQPSAPGQAQQIASLKAGIALKERFEQHQLRERGLLALIETAQDLTAITDLDRVLQAIVQRARKLVGCDVGYLSIYDPQRGDFYVRATDGAFSEKFKQIRIGHDVGICGFVARNRTPYTSADYEFDERFIHTRHVDTAVLDENIKSILGVPLLAGGQVIGVLFVGDRYVRAYIAWEMSILSTLAAHASVAIGNARLFEQAQLALQQASAANALLTRQTNDTRAAAEAHEQLTALVSRGGELRDICLMVAERLEGHVAVCDEAEFTICDSGDRQVFADLANNADKLLTQMHDELHAALDESRRSGRSALAFSLPGHVCRVCAAVGGSGLLGGLIIHTRADLHEVAVRIFERSATVAGVVLLLRERREFSILTDIPVVVRGLLHRPQGQLRKLTLQASTLGLDLAQPVRLLQLRHEKLGADHIIKQLRRRSGMPGILLDHVGEALVALAHPAALPGLQTMLSRYLSEMNGRYWAVVSDPVLDPAGLPEAFQASVRNLDLCIKLGRDGAVLQERDLSLYASLFAAASQQDLDSLLRSSLRTLYRPGDARSMVLARTLLAYLDHGHNARLAADMLQIHINTFRQRLEAIDTVLGDWHEAGRVLDIHMALRLWRLREGWGAAGATVQ</sequence>
<evidence type="ECO:0000259" key="1">
    <source>
        <dbReference type="SMART" id="SM00065"/>
    </source>
</evidence>
<dbReference type="InterPro" id="IPR025736">
    <property type="entry name" value="PucR_C-HTH_dom"/>
</dbReference>
<dbReference type="SUPFAM" id="SSF55781">
    <property type="entry name" value="GAF domain-like"/>
    <property type="match status" value="1"/>
</dbReference>
<dbReference type="PANTHER" id="PTHR33744:SF1">
    <property type="entry name" value="DNA-BINDING TRANSCRIPTIONAL ACTIVATOR ADER"/>
    <property type="match status" value="1"/>
</dbReference>
<protein>
    <submittedName>
        <fullName evidence="2">GAF domain-containing protein</fullName>
    </submittedName>
</protein>
<dbReference type="Gene3D" id="3.30.450.40">
    <property type="match status" value="1"/>
</dbReference>
<dbReference type="Proteomes" id="UP000554144">
    <property type="component" value="Unassembled WGS sequence"/>
</dbReference>
<dbReference type="SMART" id="SM00065">
    <property type="entry name" value="GAF"/>
    <property type="match status" value="1"/>
</dbReference>
<dbReference type="InterPro" id="IPR003018">
    <property type="entry name" value="GAF"/>
</dbReference>
<organism evidence="2 3">
    <name type="scientific">Pollutimonas harenae</name>
    <dbReference type="NCBI Taxonomy" id="657015"/>
    <lineage>
        <taxon>Bacteria</taxon>
        <taxon>Pseudomonadati</taxon>
        <taxon>Pseudomonadota</taxon>
        <taxon>Betaproteobacteria</taxon>
        <taxon>Burkholderiales</taxon>
        <taxon>Alcaligenaceae</taxon>
        <taxon>Pollutimonas</taxon>
    </lineage>
</organism>
<proteinExistence type="predicted"/>